<reference evidence="4" key="1">
    <citation type="submission" date="2021-03" db="EMBL/GenBank/DDBJ databases">
        <authorList>
            <person name="Palmer J.M."/>
        </authorList>
    </citation>
    <scope>NUCLEOTIDE SEQUENCE</scope>
    <source>
        <strain evidence="4">ARV_011</strain>
    </source>
</reference>
<dbReference type="GO" id="GO:0042026">
    <property type="term" value="P:protein refolding"/>
    <property type="evidence" value="ECO:0007669"/>
    <property type="project" value="TreeGrafter"/>
</dbReference>
<dbReference type="Gene3D" id="1.10.287.110">
    <property type="entry name" value="DnaJ domain"/>
    <property type="match status" value="1"/>
</dbReference>
<gene>
    <name evidence="4" type="ORF">KQ657_005105</name>
</gene>
<dbReference type="GO" id="GO:0005737">
    <property type="term" value="C:cytoplasm"/>
    <property type="evidence" value="ECO:0007669"/>
    <property type="project" value="TreeGrafter"/>
</dbReference>
<dbReference type="SMART" id="SM00271">
    <property type="entry name" value="DnaJ"/>
    <property type="match status" value="1"/>
</dbReference>
<accession>A0A9P8AIN0</accession>
<feature type="region of interest" description="Disordered" evidence="2">
    <location>
        <begin position="211"/>
        <end position="242"/>
    </location>
</feature>
<dbReference type="OrthoDB" id="10250354at2759"/>
<evidence type="ECO:0000259" key="3">
    <source>
        <dbReference type="PROSITE" id="PS50076"/>
    </source>
</evidence>
<dbReference type="PROSITE" id="PS50076">
    <property type="entry name" value="DNAJ_2"/>
    <property type="match status" value="1"/>
</dbReference>
<dbReference type="InterPro" id="IPR036869">
    <property type="entry name" value="J_dom_sf"/>
</dbReference>
<dbReference type="EMBL" id="JAHMUF010000009">
    <property type="protein sequence ID" value="KAG7193906.1"/>
    <property type="molecule type" value="Genomic_DNA"/>
</dbReference>
<comment type="caution">
    <text evidence="4">The sequence shown here is derived from an EMBL/GenBank/DDBJ whole genome shotgun (WGS) entry which is preliminary data.</text>
</comment>
<keyword evidence="1" id="KW-0143">Chaperone</keyword>
<keyword evidence="5" id="KW-1185">Reference proteome</keyword>
<dbReference type="RefSeq" id="XP_043049453.1">
    <property type="nucleotide sequence ID" value="XM_043195748.1"/>
</dbReference>
<dbReference type="PANTHER" id="PTHR43096:SF52">
    <property type="entry name" value="DNAJ HOMOLOG 1, MITOCHONDRIAL-RELATED"/>
    <property type="match status" value="1"/>
</dbReference>
<dbReference type="Pfam" id="PF00226">
    <property type="entry name" value="DnaJ"/>
    <property type="match status" value="1"/>
</dbReference>
<sequence length="268" mass="31182">MKCILELPVNATVKDIKLQFKKLLKKYHPDMNPNLEEDAKQKNQEKFMEIVEAYDTLKDIKKKKAYDRTLRGGANSRSPMSDWDKKYYGEAKYYSKSLGYLLPSGMNSRRHRVHNFNDKYSQNKLHFSGEYVNHGDRFGVPHFDYNEHLLKHLKNEQRQLFKYLLEEDRNYLLGQLKSQVGNGASRESTIAFEELLTKHLQRNIHHYKQKKQLGASASHVGHSSDSSYVYRRPSYSSEGNDTTSARPLLYFGTGLAAAYMIYSTLLSH</sequence>
<proteinExistence type="predicted"/>
<dbReference type="InterPro" id="IPR001623">
    <property type="entry name" value="DnaJ_domain"/>
</dbReference>
<dbReference type="PROSITE" id="PS00636">
    <property type="entry name" value="DNAJ_1"/>
    <property type="match status" value="1"/>
</dbReference>
<evidence type="ECO:0000256" key="1">
    <source>
        <dbReference type="ARBA" id="ARBA00023186"/>
    </source>
</evidence>
<dbReference type="GO" id="GO:0051082">
    <property type="term" value="F:unfolded protein binding"/>
    <property type="evidence" value="ECO:0007669"/>
    <property type="project" value="TreeGrafter"/>
</dbReference>
<organism evidence="4 5">
    <name type="scientific">Scheffersomyces spartinae</name>
    <dbReference type="NCBI Taxonomy" id="45513"/>
    <lineage>
        <taxon>Eukaryota</taxon>
        <taxon>Fungi</taxon>
        <taxon>Dikarya</taxon>
        <taxon>Ascomycota</taxon>
        <taxon>Saccharomycotina</taxon>
        <taxon>Pichiomycetes</taxon>
        <taxon>Debaryomycetaceae</taxon>
        <taxon>Scheffersomyces</taxon>
    </lineage>
</organism>
<dbReference type="AlphaFoldDB" id="A0A9P8AIN0"/>
<protein>
    <recommendedName>
        <fullName evidence="3">J domain-containing protein</fullName>
    </recommendedName>
</protein>
<dbReference type="InterPro" id="IPR018253">
    <property type="entry name" value="DnaJ_domain_CS"/>
</dbReference>
<dbReference type="GeneID" id="66118479"/>
<evidence type="ECO:0000313" key="5">
    <source>
        <dbReference type="Proteomes" id="UP000790833"/>
    </source>
</evidence>
<evidence type="ECO:0000313" key="4">
    <source>
        <dbReference type="EMBL" id="KAG7193906.1"/>
    </source>
</evidence>
<dbReference type="PANTHER" id="PTHR43096">
    <property type="entry name" value="DNAJ HOMOLOG 1, MITOCHONDRIAL-RELATED"/>
    <property type="match status" value="1"/>
</dbReference>
<dbReference type="PRINTS" id="PR00625">
    <property type="entry name" value="JDOMAIN"/>
</dbReference>
<dbReference type="Proteomes" id="UP000790833">
    <property type="component" value="Unassembled WGS sequence"/>
</dbReference>
<feature type="domain" description="J" evidence="3">
    <location>
        <begin position="1"/>
        <end position="70"/>
    </location>
</feature>
<dbReference type="SUPFAM" id="SSF46565">
    <property type="entry name" value="Chaperone J-domain"/>
    <property type="match status" value="1"/>
</dbReference>
<feature type="compositionally biased region" description="Low complexity" evidence="2">
    <location>
        <begin position="214"/>
        <end position="237"/>
    </location>
</feature>
<dbReference type="CDD" id="cd06257">
    <property type="entry name" value="DnaJ"/>
    <property type="match status" value="1"/>
</dbReference>
<evidence type="ECO:0000256" key="2">
    <source>
        <dbReference type="SAM" id="MobiDB-lite"/>
    </source>
</evidence>
<name>A0A9P8AIN0_9ASCO</name>